<comment type="caution">
    <text evidence="1">The sequence shown here is derived from an EMBL/GenBank/DDBJ whole genome shotgun (WGS) entry which is preliminary data.</text>
</comment>
<accession>A0ABQ5E7Z1</accession>
<evidence type="ECO:0000313" key="2">
    <source>
        <dbReference type="Proteomes" id="UP001151760"/>
    </source>
</evidence>
<dbReference type="Proteomes" id="UP001151760">
    <property type="component" value="Unassembled WGS sequence"/>
</dbReference>
<sequence length="150" mass="17477">METIHVKFDELMAMPSECNSLEPDSSYMIFEDPSADAYQIPSKEDFDDLFGPLYEEYFEGRNPNVSTSDNLLHLILFMTHLLQQQLSLMLMKLLTLSLLLLNKHLHNLMMLLMRDHNKKIMQILMGMNSSIRSVPQFLMKHSHLQGILIH</sequence>
<keyword evidence="2" id="KW-1185">Reference proteome</keyword>
<protein>
    <submittedName>
        <fullName evidence="1">Uncharacterized protein</fullName>
    </submittedName>
</protein>
<dbReference type="EMBL" id="BQNB010016030">
    <property type="protein sequence ID" value="GJT46985.1"/>
    <property type="molecule type" value="Genomic_DNA"/>
</dbReference>
<organism evidence="1 2">
    <name type="scientific">Tanacetum coccineum</name>
    <dbReference type="NCBI Taxonomy" id="301880"/>
    <lineage>
        <taxon>Eukaryota</taxon>
        <taxon>Viridiplantae</taxon>
        <taxon>Streptophyta</taxon>
        <taxon>Embryophyta</taxon>
        <taxon>Tracheophyta</taxon>
        <taxon>Spermatophyta</taxon>
        <taxon>Magnoliopsida</taxon>
        <taxon>eudicotyledons</taxon>
        <taxon>Gunneridae</taxon>
        <taxon>Pentapetalae</taxon>
        <taxon>asterids</taxon>
        <taxon>campanulids</taxon>
        <taxon>Asterales</taxon>
        <taxon>Asteraceae</taxon>
        <taxon>Asteroideae</taxon>
        <taxon>Anthemideae</taxon>
        <taxon>Anthemidinae</taxon>
        <taxon>Tanacetum</taxon>
    </lineage>
</organism>
<gene>
    <name evidence="1" type="ORF">Tco_0955700</name>
</gene>
<reference evidence="1" key="1">
    <citation type="journal article" date="2022" name="Int. J. Mol. Sci.">
        <title>Draft Genome of Tanacetum Coccineum: Genomic Comparison of Closely Related Tanacetum-Family Plants.</title>
        <authorList>
            <person name="Yamashiro T."/>
            <person name="Shiraishi A."/>
            <person name="Nakayama K."/>
            <person name="Satake H."/>
        </authorList>
    </citation>
    <scope>NUCLEOTIDE SEQUENCE</scope>
</reference>
<reference evidence="1" key="2">
    <citation type="submission" date="2022-01" db="EMBL/GenBank/DDBJ databases">
        <authorList>
            <person name="Yamashiro T."/>
            <person name="Shiraishi A."/>
            <person name="Satake H."/>
            <person name="Nakayama K."/>
        </authorList>
    </citation>
    <scope>NUCLEOTIDE SEQUENCE</scope>
</reference>
<proteinExistence type="predicted"/>
<evidence type="ECO:0000313" key="1">
    <source>
        <dbReference type="EMBL" id="GJT46985.1"/>
    </source>
</evidence>
<name>A0ABQ5E7Z1_9ASTR</name>